<dbReference type="STRING" id="89093.SAMN04488558_103123"/>
<name>A0A1H9BXL1_9LACT</name>
<reference evidence="1 2" key="1">
    <citation type="submission" date="2016-10" db="EMBL/GenBank/DDBJ databases">
        <authorList>
            <person name="de Groot N.N."/>
        </authorList>
    </citation>
    <scope>NUCLEOTIDE SEQUENCE [LARGE SCALE GENOMIC DNA]</scope>
    <source>
        <strain evidence="1 2">DSM 15695</strain>
    </source>
</reference>
<dbReference type="Proteomes" id="UP000198833">
    <property type="component" value="Unassembled WGS sequence"/>
</dbReference>
<sequence>MKNILKTLIPLATGLVVGVVVGRVNKINYEEFIKEISDGLVRSSNLLFEDHPEH</sequence>
<gene>
    <name evidence="1" type="ORF">SAMN04488558_103123</name>
</gene>
<evidence type="ECO:0000313" key="1">
    <source>
        <dbReference type="EMBL" id="SEP93138.1"/>
    </source>
</evidence>
<keyword evidence="2" id="KW-1185">Reference proteome</keyword>
<dbReference type="EMBL" id="FOEN01000003">
    <property type="protein sequence ID" value="SEP93138.1"/>
    <property type="molecule type" value="Genomic_DNA"/>
</dbReference>
<protein>
    <submittedName>
        <fullName evidence="1">Uncharacterized protein</fullName>
    </submittedName>
</protein>
<proteinExistence type="predicted"/>
<dbReference type="AlphaFoldDB" id="A0A1H9BXL1"/>
<evidence type="ECO:0000313" key="2">
    <source>
        <dbReference type="Proteomes" id="UP000198833"/>
    </source>
</evidence>
<accession>A0A1H9BXL1</accession>
<organism evidence="1 2">
    <name type="scientific">Ignavigranum ruoffiae</name>
    <dbReference type="NCBI Taxonomy" id="89093"/>
    <lineage>
        <taxon>Bacteria</taxon>
        <taxon>Bacillati</taxon>
        <taxon>Bacillota</taxon>
        <taxon>Bacilli</taxon>
        <taxon>Lactobacillales</taxon>
        <taxon>Aerococcaceae</taxon>
        <taxon>Ignavigranum</taxon>
    </lineage>
</organism>